<dbReference type="eggNOG" id="COG3468">
    <property type="taxonomic scope" value="Bacteria"/>
</dbReference>
<keyword evidence="3" id="KW-1185">Reference proteome</keyword>
<organism evidence="2 3">
    <name type="scientific">Kribbella flavida (strain DSM 17836 / JCM 10339 / NBRC 14399)</name>
    <dbReference type="NCBI Taxonomy" id="479435"/>
    <lineage>
        <taxon>Bacteria</taxon>
        <taxon>Bacillati</taxon>
        <taxon>Actinomycetota</taxon>
        <taxon>Actinomycetes</taxon>
        <taxon>Propionibacteriales</taxon>
        <taxon>Kribbellaceae</taxon>
        <taxon>Kribbella</taxon>
    </lineage>
</organism>
<evidence type="ECO:0000313" key="3">
    <source>
        <dbReference type="Proteomes" id="UP000007967"/>
    </source>
</evidence>
<feature type="compositionally biased region" description="Low complexity" evidence="1">
    <location>
        <begin position="37"/>
        <end position="47"/>
    </location>
</feature>
<reference evidence="2 3" key="2">
    <citation type="journal article" date="2010" name="Stand. Genomic Sci.">
        <title>Complete genome sequence of Kribbella flavida type strain (IFO 14399).</title>
        <authorList>
            <person name="Pukall R."/>
            <person name="Lapidus A."/>
            <person name="Glavina Del Rio T."/>
            <person name="Copeland A."/>
            <person name="Tice H."/>
            <person name="Cheng J.-F."/>
            <person name="Lucas S."/>
            <person name="Chen F."/>
            <person name="Nolan M."/>
            <person name="LaButti K."/>
            <person name="Pati A."/>
            <person name="Ivanova N."/>
            <person name="Mavrommatis K."/>
            <person name="Mikhailova N."/>
            <person name="Pitluck S."/>
            <person name="Bruce D."/>
            <person name="Goodwin L."/>
            <person name="Land M."/>
            <person name="Hauser L."/>
            <person name="Chang Y.-J."/>
            <person name="Jeffries C.D."/>
            <person name="Chen A."/>
            <person name="Palaniappan K."/>
            <person name="Chain P."/>
            <person name="Rohde M."/>
            <person name="Goeker M."/>
            <person name="Bristow J."/>
            <person name="Eisen J.A."/>
            <person name="Markowitz V."/>
            <person name="Hugenholtz P."/>
            <person name="Kyrpides N.C."/>
            <person name="Klenk H.-P."/>
            <person name="Brettin T."/>
        </authorList>
    </citation>
    <scope>NUCLEOTIDE SEQUENCE [LARGE SCALE GENOMIC DNA]</scope>
    <source>
        <strain evidence="3">DSM 17836 / JCM 10339 / NBRC 14399</strain>
    </source>
</reference>
<dbReference type="AlphaFoldDB" id="D2PX89"/>
<dbReference type="HOGENOM" id="CLU_675757_0_0_11"/>
<evidence type="ECO:0000256" key="1">
    <source>
        <dbReference type="SAM" id="MobiDB-lite"/>
    </source>
</evidence>
<feature type="compositionally biased region" description="Pro residues" evidence="1">
    <location>
        <begin position="48"/>
        <end position="60"/>
    </location>
</feature>
<evidence type="ECO:0000313" key="2">
    <source>
        <dbReference type="EMBL" id="ADB29737.1"/>
    </source>
</evidence>
<dbReference type="Proteomes" id="UP000007967">
    <property type="component" value="Chromosome"/>
</dbReference>
<proteinExistence type="predicted"/>
<protein>
    <submittedName>
        <fullName evidence="2">Uncharacterized protein</fullName>
    </submittedName>
</protein>
<dbReference type="OrthoDB" id="3814002at2"/>
<accession>D2PX89</accession>
<gene>
    <name evidence="2" type="ordered locus">Kfla_0616</name>
</gene>
<reference evidence="3" key="1">
    <citation type="submission" date="2009-09" db="EMBL/GenBank/DDBJ databases">
        <title>The complete genome of Kribbella flavida DSM 17836.</title>
        <authorList>
            <consortium name="US DOE Joint Genome Institute (JGI-PGF)"/>
            <person name="Lucas S."/>
            <person name="Copeland A."/>
            <person name="Lapidus A."/>
            <person name="Glavina del Rio T."/>
            <person name="Dalin E."/>
            <person name="Tice H."/>
            <person name="Bruce D."/>
            <person name="Goodwin L."/>
            <person name="Pitluck S."/>
            <person name="Kyrpides N."/>
            <person name="Mavromatis K."/>
            <person name="Ivanova N."/>
            <person name="Saunders E."/>
            <person name="Brettin T."/>
            <person name="Detter J.C."/>
            <person name="Han C."/>
            <person name="Larimer F."/>
            <person name="Land M."/>
            <person name="Hauser L."/>
            <person name="Markowitz V."/>
            <person name="Cheng J.-F."/>
            <person name="Hugenholtz P."/>
            <person name="Woyke T."/>
            <person name="Wu D."/>
            <person name="Pukall R."/>
            <person name="Klenk H.-P."/>
            <person name="Eisen J.A."/>
        </authorList>
    </citation>
    <scope>NUCLEOTIDE SEQUENCE [LARGE SCALE GENOMIC DNA]</scope>
    <source>
        <strain evidence="3">DSM 17836 / JCM 10339 / NBRC 14399</strain>
    </source>
</reference>
<dbReference type="RefSeq" id="WP_012918293.1">
    <property type="nucleotide sequence ID" value="NC_013729.1"/>
</dbReference>
<dbReference type="EMBL" id="CP001736">
    <property type="protein sequence ID" value="ADB29737.1"/>
    <property type="molecule type" value="Genomic_DNA"/>
</dbReference>
<dbReference type="STRING" id="479435.Kfla_0616"/>
<dbReference type="KEGG" id="kfl:Kfla_0616"/>
<name>D2PX89_KRIFD</name>
<feature type="region of interest" description="Disordered" evidence="1">
    <location>
        <begin position="30"/>
        <end position="99"/>
    </location>
</feature>
<feature type="compositionally biased region" description="Low complexity" evidence="1">
    <location>
        <begin position="61"/>
        <end position="80"/>
    </location>
</feature>
<sequence>MRQLNPRLTVVVAAVAVAAVVIGGVVASRQSPRSIDSDAAPLGGSPSSPAPSVAPSPAPSATPSGAKPPAKPTGTPTSAPVSTPESTPVTKTPGQTGQAVVPLTLDKLGEGRTPQLAHVVGRELRGGPGAALKIPGTGTIVEAVRVGDTALALQDGQGSLKLVRGGYVGDSTEVPDVTTLVASPDGRAAAYASQRQSSTGEQLKGGVVYAEDTSSPVRKLPLPDALDLEVLAYAANRVFYSAKSSARGTAKLYAWTPGRSSASLVKGVLDPTAVSADGRLAASIEAWSNSGTCSFVVEIATGKKLWRACDHMVLGFTPDKSSVIAGPTYADGYAPLSTWILDGSTGAVRREWTGLAFKRVRAEDDEHLLMQVDEGPETKGAIVRCAISTGECERATPLTSGQLKLGG</sequence>
<feature type="compositionally biased region" description="Polar residues" evidence="1">
    <location>
        <begin position="81"/>
        <end position="98"/>
    </location>
</feature>